<accession>A0AAN6XXT2</accession>
<feature type="region of interest" description="Disordered" evidence="1">
    <location>
        <begin position="1"/>
        <end position="38"/>
    </location>
</feature>
<evidence type="ECO:0000256" key="1">
    <source>
        <dbReference type="SAM" id="MobiDB-lite"/>
    </source>
</evidence>
<dbReference type="AlphaFoldDB" id="A0AAN6XXT2"/>
<reference evidence="2" key="1">
    <citation type="journal article" date="2023" name="Mol. Phylogenet. Evol.">
        <title>Genome-scale phylogeny and comparative genomics of the fungal order Sordariales.</title>
        <authorList>
            <person name="Hensen N."/>
            <person name="Bonometti L."/>
            <person name="Westerberg I."/>
            <person name="Brannstrom I.O."/>
            <person name="Guillou S."/>
            <person name="Cros-Aarteil S."/>
            <person name="Calhoun S."/>
            <person name="Haridas S."/>
            <person name="Kuo A."/>
            <person name="Mondo S."/>
            <person name="Pangilinan J."/>
            <person name="Riley R."/>
            <person name="LaButti K."/>
            <person name="Andreopoulos B."/>
            <person name="Lipzen A."/>
            <person name="Chen C."/>
            <person name="Yan M."/>
            <person name="Daum C."/>
            <person name="Ng V."/>
            <person name="Clum A."/>
            <person name="Steindorff A."/>
            <person name="Ohm R.A."/>
            <person name="Martin F."/>
            <person name="Silar P."/>
            <person name="Natvig D.O."/>
            <person name="Lalanne C."/>
            <person name="Gautier V."/>
            <person name="Ament-Velasquez S.L."/>
            <person name="Kruys A."/>
            <person name="Hutchinson M.I."/>
            <person name="Powell A.J."/>
            <person name="Barry K."/>
            <person name="Miller A.N."/>
            <person name="Grigoriev I.V."/>
            <person name="Debuchy R."/>
            <person name="Gladieux P."/>
            <person name="Hiltunen Thoren M."/>
            <person name="Johannesson H."/>
        </authorList>
    </citation>
    <scope>NUCLEOTIDE SEQUENCE</scope>
    <source>
        <strain evidence="2">PSN293</strain>
    </source>
</reference>
<comment type="caution">
    <text evidence="2">The sequence shown here is derived from an EMBL/GenBank/DDBJ whole genome shotgun (WGS) entry which is preliminary data.</text>
</comment>
<feature type="compositionally biased region" description="Acidic residues" evidence="1">
    <location>
        <begin position="136"/>
        <end position="149"/>
    </location>
</feature>
<reference evidence="2" key="2">
    <citation type="submission" date="2023-05" db="EMBL/GenBank/DDBJ databases">
        <authorList>
            <consortium name="Lawrence Berkeley National Laboratory"/>
            <person name="Steindorff A."/>
            <person name="Hensen N."/>
            <person name="Bonometti L."/>
            <person name="Westerberg I."/>
            <person name="Brannstrom I.O."/>
            <person name="Guillou S."/>
            <person name="Cros-Aarteil S."/>
            <person name="Calhoun S."/>
            <person name="Haridas S."/>
            <person name="Kuo A."/>
            <person name="Mondo S."/>
            <person name="Pangilinan J."/>
            <person name="Riley R."/>
            <person name="Labutti K."/>
            <person name="Andreopoulos B."/>
            <person name="Lipzen A."/>
            <person name="Chen C."/>
            <person name="Yanf M."/>
            <person name="Daum C."/>
            <person name="Ng V."/>
            <person name="Clum A."/>
            <person name="Ohm R."/>
            <person name="Martin F."/>
            <person name="Silar P."/>
            <person name="Natvig D."/>
            <person name="Lalanne C."/>
            <person name="Gautier V."/>
            <person name="Ament-Velasquez S.L."/>
            <person name="Kruys A."/>
            <person name="Hutchinson M.I."/>
            <person name="Powell A.J."/>
            <person name="Barry K."/>
            <person name="Miller A.N."/>
            <person name="Grigoriev I.V."/>
            <person name="Debuchy R."/>
            <person name="Gladieux P."/>
            <person name="Thoren M.H."/>
            <person name="Johannesson H."/>
        </authorList>
    </citation>
    <scope>NUCLEOTIDE SEQUENCE</scope>
    <source>
        <strain evidence="2">PSN293</strain>
    </source>
</reference>
<name>A0AAN6XXT2_9PEZI</name>
<dbReference type="EMBL" id="MU858235">
    <property type="protein sequence ID" value="KAK4208649.1"/>
    <property type="molecule type" value="Genomic_DNA"/>
</dbReference>
<feature type="compositionally biased region" description="Basic residues" evidence="1">
    <location>
        <begin position="386"/>
        <end position="401"/>
    </location>
</feature>
<evidence type="ECO:0000313" key="3">
    <source>
        <dbReference type="Proteomes" id="UP001301769"/>
    </source>
</evidence>
<feature type="compositionally biased region" description="Basic residues" evidence="1">
    <location>
        <begin position="162"/>
        <end position="181"/>
    </location>
</feature>
<feature type="region of interest" description="Disordered" evidence="1">
    <location>
        <begin position="362"/>
        <end position="421"/>
    </location>
</feature>
<protein>
    <submittedName>
        <fullName evidence="2">Uncharacterized protein</fullName>
    </submittedName>
</protein>
<keyword evidence="3" id="KW-1185">Reference proteome</keyword>
<dbReference type="Proteomes" id="UP001301769">
    <property type="component" value="Unassembled WGS sequence"/>
</dbReference>
<gene>
    <name evidence="2" type="ORF">QBC37DRAFT_378881</name>
</gene>
<proteinExistence type="predicted"/>
<organism evidence="2 3">
    <name type="scientific">Rhypophila decipiens</name>
    <dbReference type="NCBI Taxonomy" id="261697"/>
    <lineage>
        <taxon>Eukaryota</taxon>
        <taxon>Fungi</taxon>
        <taxon>Dikarya</taxon>
        <taxon>Ascomycota</taxon>
        <taxon>Pezizomycotina</taxon>
        <taxon>Sordariomycetes</taxon>
        <taxon>Sordariomycetidae</taxon>
        <taxon>Sordariales</taxon>
        <taxon>Naviculisporaceae</taxon>
        <taxon>Rhypophila</taxon>
    </lineage>
</organism>
<feature type="region of interest" description="Disordered" evidence="1">
    <location>
        <begin position="82"/>
        <end position="183"/>
    </location>
</feature>
<feature type="compositionally biased region" description="Pro residues" evidence="1">
    <location>
        <begin position="10"/>
        <end position="24"/>
    </location>
</feature>
<feature type="compositionally biased region" description="Pro residues" evidence="1">
    <location>
        <begin position="83"/>
        <end position="93"/>
    </location>
</feature>
<feature type="region of interest" description="Disordered" evidence="1">
    <location>
        <begin position="434"/>
        <end position="475"/>
    </location>
</feature>
<feature type="compositionally biased region" description="Low complexity" evidence="1">
    <location>
        <begin position="110"/>
        <end position="131"/>
    </location>
</feature>
<sequence>MPRVRLPISRPRPPPLTLSPPAAAPEPHAWDPVPKPTSGTFVPDGNAIYHGSSGFELLKSLPIISATIEFLDCGPLPVAAAAAPPPPPPPAPPTISFTPINPRPPVLAVTGPSSPSPSGCSSCRGTPSPSSATSEAGEDDEDEDEDEDPSPSYAEPANPATSRKRKRSVHGQKGRPHRNHVVLRFQTKEAVPVSLPNGRDIPACNGVVCSVEESTSNDDRCFFAMKPIAYEGVSRSASAAFGFNVLGGGGSGFTLRDVLRVCEEGRLLPFKYAVQGMEKNGRPMAVGCRDWMTQLFFRLHHAGYLGWHTSTTYPESLTTKGFPTGTTTFAQIISHRYSGVRGPGKRICARLPYVEPSTVVPGHFAQEKGAEEIKVKTNDEDDDHKGKKKNKSKSKSKNKKRMRDEPVPAAAAEYEGTSTTKKIRWLKYNDEELGYQVQPQVQPEDGDRGRGAQLKPEAPIPRRRSPRLARLAAGE</sequence>
<evidence type="ECO:0000313" key="2">
    <source>
        <dbReference type="EMBL" id="KAK4208649.1"/>
    </source>
</evidence>
<feature type="compositionally biased region" description="Basic and acidic residues" evidence="1">
    <location>
        <begin position="365"/>
        <end position="378"/>
    </location>
</feature>